<dbReference type="AlphaFoldDB" id="A0A4S2LJ93"/>
<feature type="transmembrane region" description="Helical" evidence="6">
    <location>
        <begin position="73"/>
        <end position="99"/>
    </location>
</feature>
<keyword evidence="6" id="KW-0813">Transport</keyword>
<dbReference type="PANTHER" id="PTHR10736">
    <property type="entry name" value="BESTROPHIN"/>
    <property type="match status" value="1"/>
</dbReference>
<comment type="subcellular location">
    <subcellularLocation>
        <location evidence="6">Cell membrane</location>
        <topology evidence="6">Multi-pass membrane protein</topology>
    </subcellularLocation>
    <subcellularLocation>
        <location evidence="1">Membrane</location>
    </subcellularLocation>
</comment>
<feature type="compositionally biased region" description="Low complexity" evidence="7">
    <location>
        <begin position="549"/>
        <end position="569"/>
    </location>
</feature>
<evidence type="ECO:0000256" key="7">
    <source>
        <dbReference type="SAM" id="MobiDB-lite"/>
    </source>
</evidence>
<feature type="transmembrane region" description="Helical" evidence="6">
    <location>
        <begin position="253"/>
        <end position="272"/>
    </location>
</feature>
<dbReference type="Pfam" id="PF01062">
    <property type="entry name" value="Bestrophin"/>
    <property type="match status" value="1"/>
</dbReference>
<evidence type="ECO:0000256" key="1">
    <source>
        <dbReference type="ARBA" id="ARBA00004370"/>
    </source>
</evidence>
<evidence type="ECO:0000256" key="4">
    <source>
        <dbReference type="ARBA" id="ARBA00023136"/>
    </source>
</evidence>
<evidence type="ECO:0000256" key="6">
    <source>
        <dbReference type="RuleBase" id="RU363126"/>
    </source>
</evidence>
<evidence type="ECO:0000256" key="2">
    <source>
        <dbReference type="ARBA" id="ARBA00022692"/>
    </source>
</evidence>
<dbReference type="GO" id="GO:0034707">
    <property type="term" value="C:chloride channel complex"/>
    <property type="evidence" value="ECO:0007669"/>
    <property type="project" value="UniProtKB-KW"/>
</dbReference>
<keyword evidence="9" id="KW-1185">Reference proteome</keyword>
<keyword evidence="6" id="KW-0869">Chloride channel</keyword>
<keyword evidence="4 6" id="KW-0472">Membrane</keyword>
<feature type="transmembrane region" description="Helical" evidence="6">
    <location>
        <begin position="147"/>
        <end position="164"/>
    </location>
</feature>
<dbReference type="GO" id="GO:0005254">
    <property type="term" value="F:chloride channel activity"/>
    <property type="evidence" value="ECO:0007669"/>
    <property type="project" value="UniProtKB-KW"/>
</dbReference>
<keyword evidence="6" id="KW-0406">Ion transport</keyword>
<keyword evidence="6" id="KW-0407">Ion channel</keyword>
<dbReference type="EMBL" id="SJOL01007351">
    <property type="protein sequence ID" value="TGZ62936.1"/>
    <property type="molecule type" value="Genomic_DNA"/>
</dbReference>
<reference evidence="8 9" key="1">
    <citation type="journal article" date="2019" name="BMC Genomics">
        <title>New insights from Opisthorchis felineus genome: update on genomics of the epidemiologically important liver flukes.</title>
        <authorList>
            <person name="Ershov N.I."/>
            <person name="Mordvinov V.A."/>
            <person name="Prokhortchouk E.B."/>
            <person name="Pakharukova M.Y."/>
            <person name="Gunbin K.V."/>
            <person name="Ustyantsev K."/>
            <person name="Genaev M.A."/>
            <person name="Blinov A.G."/>
            <person name="Mazur A."/>
            <person name="Boulygina E."/>
            <person name="Tsygankova S."/>
            <person name="Khrameeva E."/>
            <person name="Chekanov N."/>
            <person name="Fan G."/>
            <person name="Xiao A."/>
            <person name="Zhang H."/>
            <person name="Xu X."/>
            <person name="Yang H."/>
            <person name="Solovyev V."/>
            <person name="Lee S.M."/>
            <person name="Liu X."/>
            <person name="Afonnikov D.A."/>
            <person name="Skryabin K.G."/>
        </authorList>
    </citation>
    <scope>NUCLEOTIDE SEQUENCE [LARGE SCALE GENOMIC DNA]</scope>
    <source>
        <strain evidence="8">AK-0245</strain>
        <tissue evidence="8">Whole organism</tissue>
    </source>
</reference>
<evidence type="ECO:0000313" key="9">
    <source>
        <dbReference type="Proteomes" id="UP000308267"/>
    </source>
</evidence>
<evidence type="ECO:0000256" key="5">
    <source>
        <dbReference type="ARBA" id="ARBA00034769"/>
    </source>
</evidence>
<keyword evidence="2 6" id="KW-0812">Transmembrane</keyword>
<sequence>MTVRYASTIATVQHVSMVKLLLRWRGSVYKAVWPMVLIFFVAYGTIALTYYCLPSTTLEQQLVKLDFIKMCIYAGKISNSLPMLFILSMFVSMVMGRWWDQFCNLPTPDGVWTLLNAYLTEPKVSADVRIECVKLEKDRCTLFRRAIVRYLNLAFALLFQNISLSMKRRLGSLDDLVQGGLMTQNEQELFIRLSRNRGFFIIPIVWAALLIAKAHEEGIFLHEAYYVSLMNELTNYWRHLQTLSLYDYTNIPLVYNQVVTLVVYVYLGVLVLSHQFSDPVRMLKEFNAAQHSFNGTVNRTVLVNGTHPSPASAALDVAPNVPVFALLALMFYTGWLRVAESSVFPFAEDDDNFEVIPLLERNIGTSMWFVDSAVTDQRNIPEIVKTGCKPPGSTESGDLPDGLSQQPVMGLKRSMPPPIQKVVPDTHRASTSVGVLADQDLPCPTELRRRESKYFFAGSMARICEEQKDNRRYRRFSRPTLNADPNVISVDSDDEVTFPSPRRPSTSIGTFFRRIGARVSQAFHPQPSSYSVTSSVTVEDPVVTFQKATGTSSSQSQTISSLGTKAKYV</sequence>
<dbReference type="GO" id="GO:0005886">
    <property type="term" value="C:plasma membrane"/>
    <property type="evidence" value="ECO:0007669"/>
    <property type="project" value="UniProtKB-SubCell"/>
</dbReference>
<dbReference type="OrthoDB" id="201595at2759"/>
<name>A0A4S2LJ93_OPIFE</name>
<keyword evidence="3 6" id="KW-1133">Transmembrane helix</keyword>
<comment type="function">
    <text evidence="6">Forms chloride channels.</text>
</comment>
<feature type="region of interest" description="Disordered" evidence="7">
    <location>
        <begin position="548"/>
        <end position="569"/>
    </location>
</feature>
<organism evidence="8 9">
    <name type="scientific">Opisthorchis felineus</name>
    <dbReference type="NCBI Taxonomy" id="147828"/>
    <lineage>
        <taxon>Eukaryota</taxon>
        <taxon>Metazoa</taxon>
        <taxon>Spiralia</taxon>
        <taxon>Lophotrochozoa</taxon>
        <taxon>Platyhelminthes</taxon>
        <taxon>Trematoda</taxon>
        <taxon>Digenea</taxon>
        <taxon>Opisthorchiida</taxon>
        <taxon>Opisthorchiata</taxon>
        <taxon>Opisthorchiidae</taxon>
        <taxon>Opisthorchis</taxon>
    </lineage>
</organism>
<keyword evidence="6" id="KW-1003">Cell membrane</keyword>
<dbReference type="STRING" id="147828.A0A4S2LJ93"/>
<comment type="similarity">
    <text evidence="5 6">Belongs to the anion channel-forming bestrophin (TC 1.A.46) family. Calcium-sensitive chloride channel subfamily.</text>
</comment>
<evidence type="ECO:0000313" key="8">
    <source>
        <dbReference type="EMBL" id="TGZ62936.1"/>
    </source>
</evidence>
<accession>A0A4S2LJ93</accession>
<dbReference type="InterPro" id="IPR000615">
    <property type="entry name" value="Bestrophin"/>
</dbReference>
<dbReference type="InterPro" id="IPR021134">
    <property type="entry name" value="Bestrophin-like"/>
</dbReference>
<feature type="transmembrane region" description="Helical" evidence="6">
    <location>
        <begin position="31"/>
        <end position="53"/>
    </location>
</feature>
<feature type="transmembrane region" description="Helical" evidence="6">
    <location>
        <begin position="198"/>
        <end position="215"/>
    </location>
</feature>
<evidence type="ECO:0000256" key="3">
    <source>
        <dbReference type="ARBA" id="ARBA00022989"/>
    </source>
</evidence>
<dbReference type="Proteomes" id="UP000308267">
    <property type="component" value="Unassembled WGS sequence"/>
</dbReference>
<proteinExistence type="inferred from homology"/>
<comment type="caution">
    <text evidence="8">The sequence shown here is derived from an EMBL/GenBank/DDBJ whole genome shotgun (WGS) entry which is preliminary data.</text>
</comment>
<keyword evidence="6" id="KW-0868">Chloride</keyword>
<protein>
    <recommendedName>
        <fullName evidence="6">Bestrophin homolog</fullName>
    </recommendedName>
</protein>
<gene>
    <name evidence="8" type="ORF">CRM22_007187</name>
</gene>